<dbReference type="Pfam" id="PF25917">
    <property type="entry name" value="BSH_RND"/>
    <property type="match status" value="1"/>
</dbReference>
<dbReference type="EMBL" id="JBBMFL010000021">
    <property type="protein sequence ID" value="MEQ2546099.1"/>
    <property type="molecule type" value="Genomic_DNA"/>
</dbReference>
<dbReference type="NCBIfam" id="TIGR01730">
    <property type="entry name" value="RND_mfp"/>
    <property type="match status" value="1"/>
</dbReference>
<evidence type="ECO:0000259" key="6">
    <source>
        <dbReference type="Pfam" id="PF25944"/>
    </source>
</evidence>
<accession>A0ABV1H0X3</accession>
<evidence type="ECO:0000259" key="5">
    <source>
        <dbReference type="Pfam" id="PF25917"/>
    </source>
</evidence>
<keyword evidence="2" id="KW-0175">Coiled coil</keyword>
<dbReference type="Gene3D" id="2.40.50.100">
    <property type="match status" value="1"/>
</dbReference>
<dbReference type="Pfam" id="PF25989">
    <property type="entry name" value="YknX_C"/>
    <property type="match status" value="1"/>
</dbReference>
<feature type="domain" description="Multidrug resistance protein MdtA-like beta-barrel" evidence="6">
    <location>
        <begin position="203"/>
        <end position="287"/>
    </location>
</feature>
<dbReference type="PANTHER" id="PTHR30158">
    <property type="entry name" value="ACRA/E-RELATED COMPONENT OF DRUG EFFLUX TRANSPORTER"/>
    <property type="match status" value="1"/>
</dbReference>
<dbReference type="Proteomes" id="UP001460202">
    <property type="component" value="Unassembled WGS sequence"/>
</dbReference>
<dbReference type="Gene3D" id="1.10.287.470">
    <property type="entry name" value="Helix hairpin bin"/>
    <property type="match status" value="1"/>
</dbReference>
<dbReference type="InterPro" id="IPR058625">
    <property type="entry name" value="MdtA-like_BSH"/>
</dbReference>
<protein>
    <submittedName>
        <fullName evidence="8">Efflux RND transporter periplasmic adaptor subunit</fullName>
    </submittedName>
</protein>
<dbReference type="InterPro" id="IPR058624">
    <property type="entry name" value="MdtA-like_HH"/>
</dbReference>
<feature type="domain" description="YknX-like C-terminal permuted SH3-like" evidence="7">
    <location>
        <begin position="295"/>
        <end position="363"/>
    </location>
</feature>
<proteinExistence type="inferred from homology"/>
<evidence type="ECO:0000259" key="7">
    <source>
        <dbReference type="Pfam" id="PF25989"/>
    </source>
</evidence>
<dbReference type="InterPro" id="IPR058637">
    <property type="entry name" value="YknX-like_C"/>
</dbReference>
<evidence type="ECO:0000256" key="2">
    <source>
        <dbReference type="SAM" id="Coils"/>
    </source>
</evidence>
<feature type="signal peptide" evidence="3">
    <location>
        <begin position="1"/>
        <end position="23"/>
    </location>
</feature>
<comment type="caution">
    <text evidence="8">The sequence shown here is derived from an EMBL/GenBank/DDBJ whole genome shotgun (WGS) entry which is preliminary data.</text>
</comment>
<evidence type="ECO:0000313" key="8">
    <source>
        <dbReference type="EMBL" id="MEQ2546099.1"/>
    </source>
</evidence>
<name>A0ABV1H0X3_9BACT</name>
<dbReference type="Gene3D" id="2.40.420.20">
    <property type="match status" value="1"/>
</dbReference>
<evidence type="ECO:0000313" key="9">
    <source>
        <dbReference type="Proteomes" id="UP001460202"/>
    </source>
</evidence>
<evidence type="ECO:0000259" key="4">
    <source>
        <dbReference type="Pfam" id="PF25876"/>
    </source>
</evidence>
<organism evidence="8 9">
    <name type="scientific">Alistipes intestinihominis</name>
    <dbReference type="NCBI Taxonomy" id="3133172"/>
    <lineage>
        <taxon>Bacteria</taxon>
        <taxon>Pseudomonadati</taxon>
        <taxon>Bacteroidota</taxon>
        <taxon>Bacteroidia</taxon>
        <taxon>Bacteroidales</taxon>
        <taxon>Rikenellaceae</taxon>
        <taxon>Alistipes</taxon>
    </lineage>
</organism>
<evidence type="ECO:0000256" key="3">
    <source>
        <dbReference type="SAM" id="SignalP"/>
    </source>
</evidence>
<evidence type="ECO:0000256" key="1">
    <source>
        <dbReference type="ARBA" id="ARBA00009477"/>
    </source>
</evidence>
<gene>
    <name evidence="8" type="ORF">WMO46_14215</name>
</gene>
<dbReference type="Gene3D" id="2.40.30.170">
    <property type="match status" value="1"/>
</dbReference>
<dbReference type="InterPro" id="IPR058626">
    <property type="entry name" value="MdtA-like_b-barrel"/>
</dbReference>
<feature type="domain" description="Multidrug resistance protein MdtA-like barrel-sandwich hybrid" evidence="5">
    <location>
        <begin position="57"/>
        <end position="196"/>
    </location>
</feature>
<reference evidence="8 9" key="1">
    <citation type="submission" date="2024-03" db="EMBL/GenBank/DDBJ databases">
        <title>Human intestinal bacterial collection.</title>
        <authorList>
            <person name="Pauvert C."/>
            <person name="Hitch T.C.A."/>
            <person name="Clavel T."/>
        </authorList>
    </citation>
    <scope>NUCLEOTIDE SEQUENCE [LARGE SCALE GENOMIC DNA]</scope>
    <source>
        <strain evidence="8 9">CLA-KB-H122</strain>
    </source>
</reference>
<feature type="domain" description="Multidrug resistance protein MdtA-like alpha-helical hairpin" evidence="4">
    <location>
        <begin position="97"/>
        <end position="165"/>
    </location>
</feature>
<comment type="similarity">
    <text evidence="1">Belongs to the membrane fusion protein (MFP) (TC 8.A.1) family.</text>
</comment>
<dbReference type="PANTHER" id="PTHR30158:SF23">
    <property type="entry name" value="MULTIDRUG RESISTANCE PROTEIN MEXA"/>
    <property type="match status" value="1"/>
</dbReference>
<dbReference type="RefSeq" id="WP_349094553.1">
    <property type="nucleotide sequence ID" value="NZ_JBBMFL010000021.1"/>
</dbReference>
<dbReference type="SUPFAM" id="SSF111369">
    <property type="entry name" value="HlyD-like secretion proteins"/>
    <property type="match status" value="1"/>
</dbReference>
<feature type="coiled-coil region" evidence="2">
    <location>
        <begin position="134"/>
        <end position="161"/>
    </location>
</feature>
<keyword evidence="9" id="KW-1185">Reference proteome</keyword>
<dbReference type="Pfam" id="PF25876">
    <property type="entry name" value="HH_MFP_RND"/>
    <property type="match status" value="1"/>
</dbReference>
<dbReference type="InterPro" id="IPR006143">
    <property type="entry name" value="RND_pump_MFP"/>
</dbReference>
<dbReference type="Pfam" id="PF25944">
    <property type="entry name" value="Beta-barrel_RND"/>
    <property type="match status" value="1"/>
</dbReference>
<dbReference type="PROSITE" id="PS51257">
    <property type="entry name" value="PROKAR_LIPOPROTEIN"/>
    <property type="match status" value="1"/>
</dbReference>
<keyword evidence="3" id="KW-0732">Signal</keyword>
<feature type="chain" id="PRO_5045688963" evidence="3">
    <location>
        <begin position="24"/>
        <end position="371"/>
    </location>
</feature>
<sequence>MKQKLSGAALLLAACMGSCREAAAPQQQVGYSVLTVEPTNVTLTESYSASVRGRQDIEIYPQVSGTIQRVCVKEGEKVQRGQSLFIIDRVPYEAALRTAVANVHAAEAQVETARITYESKQELFRRNVVSEFDLSTARNALAVAEASLEQARAEETNARNSLSYTEVKSPADGVVGTIPYRVGALVGPTAAQPLTTVADNSEMYVYFSMSENRLQELVMRYGSLDRTLEEMPAVRLRLNDGSIYAEEGRIESISGVLNPETGSGSLRAVFPNPNRVLFSGGTGNVVIPQQLENAISIPQEATYELQDKIFVYRVIDGRAVATRVEVSPIHDGVNYTVTKGLSAGDRIVTTGVGLLNDGDEITITDNAGGEV</sequence>